<keyword evidence="2" id="KW-1185">Reference proteome</keyword>
<sequence length="232" mass="26763">MKLAIMQPYFFPYIGYYQLIAAVDKFVLYDDVNFIKNGWINRNRLILAGEVRYITIPLSGASSFLKINEIDVQVGDGWRRKLAENLRHSYSKAPYFTEVNALFQEVLFSNENRIGEIAKESLTSVCKYLGIETEFVHSSTMYGNSSLGGKERVLDICARENAHEYHNLPGGRELYHEEEFVRRGVELHFIQPHMEPYSQFSEKFQPGLSIVDVLMFNSREAAKKMIEPSTAR</sequence>
<dbReference type="EMBL" id="JASNRB020000010">
    <property type="protein sequence ID" value="MFJ1469489.1"/>
    <property type="molecule type" value="Genomic_DNA"/>
</dbReference>
<name>A0ACC7MC64_9BURK</name>
<protein>
    <submittedName>
        <fullName evidence="1">WbqC family protein</fullName>
    </submittedName>
</protein>
<reference evidence="1" key="1">
    <citation type="submission" date="2024-11" db="EMBL/GenBank/DDBJ databases">
        <title>Description of Massilia orientalis sp. nov., isolated from rhizosphere soil of Ageratina adenophora.</title>
        <authorList>
            <person name="Wang Y."/>
        </authorList>
    </citation>
    <scope>NUCLEOTIDE SEQUENCE</scope>
    <source>
        <strain evidence="1">YIM B02787</strain>
    </source>
</reference>
<evidence type="ECO:0000313" key="2">
    <source>
        <dbReference type="Proteomes" id="UP001168096"/>
    </source>
</evidence>
<gene>
    <name evidence="1" type="ORF">QPK29_017400</name>
</gene>
<accession>A0ACC7MC64</accession>
<dbReference type="Proteomes" id="UP001168096">
    <property type="component" value="Unassembled WGS sequence"/>
</dbReference>
<organism evidence="1 2">
    <name type="scientific">Massilia orientalis</name>
    <dbReference type="NCBI Taxonomy" id="3050128"/>
    <lineage>
        <taxon>Bacteria</taxon>
        <taxon>Pseudomonadati</taxon>
        <taxon>Pseudomonadota</taxon>
        <taxon>Betaproteobacteria</taxon>
        <taxon>Burkholderiales</taxon>
        <taxon>Oxalobacteraceae</taxon>
        <taxon>Telluria group</taxon>
        <taxon>Massilia</taxon>
    </lineage>
</organism>
<evidence type="ECO:0000313" key="1">
    <source>
        <dbReference type="EMBL" id="MFJ1469489.1"/>
    </source>
</evidence>
<proteinExistence type="predicted"/>
<comment type="caution">
    <text evidence="1">The sequence shown here is derived from an EMBL/GenBank/DDBJ whole genome shotgun (WGS) entry which is preliminary data.</text>
</comment>